<keyword evidence="6" id="KW-1185">Reference proteome</keyword>
<dbReference type="PANTHER" id="PTHR44858:SF1">
    <property type="entry name" value="UDP-N-ACETYLGLUCOSAMINE--PEPTIDE N-ACETYLGLUCOSAMINYLTRANSFERASE SPINDLY-RELATED"/>
    <property type="match status" value="1"/>
</dbReference>
<dbReference type="InterPro" id="IPR050498">
    <property type="entry name" value="Ycf3"/>
</dbReference>
<dbReference type="PROSITE" id="PS50005">
    <property type="entry name" value="TPR"/>
    <property type="match status" value="1"/>
</dbReference>
<accession>A0A239B0P1</accession>
<feature type="compositionally biased region" description="Basic residues" evidence="4">
    <location>
        <begin position="1"/>
        <end position="16"/>
    </location>
</feature>
<dbReference type="EMBL" id="FZNY01000005">
    <property type="protein sequence ID" value="SNS01171.1"/>
    <property type="molecule type" value="Genomic_DNA"/>
</dbReference>
<organism evidence="5 6">
    <name type="scientific">Dokdonia pacifica</name>
    <dbReference type="NCBI Taxonomy" id="1627892"/>
    <lineage>
        <taxon>Bacteria</taxon>
        <taxon>Pseudomonadati</taxon>
        <taxon>Bacteroidota</taxon>
        <taxon>Flavobacteriia</taxon>
        <taxon>Flavobacteriales</taxon>
        <taxon>Flavobacteriaceae</taxon>
        <taxon>Dokdonia</taxon>
    </lineage>
</organism>
<dbReference type="InterPro" id="IPR019734">
    <property type="entry name" value="TPR_rpt"/>
</dbReference>
<dbReference type="InterPro" id="IPR011990">
    <property type="entry name" value="TPR-like_helical_dom_sf"/>
</dbReference>
<dbReference type="RefSeq" id="WP_089372498.1">
    <property type="nucleotide sequence ID" value="NZ_BMEP01000006.1"/>
</dbReference>
<evidence type="ECO:0000256" key="1">
    <source>
        <dbReference type="ARBA" id="ARBA00022737"/>
    </source>
</evidence>
<keyword evidence="1" id="KW-0677">Repeat</keyword>
<evidence type="ECO:0000256" key="2">
    <source>
        <dbReference type="ARBA" id="ARBA00022803"/>
    </source>
</evidence>
<evidence type="ECO:0000313" key="6">
    <source>
        <dbReference type="Proteomes" id="UP000198379"/>
    </source>
</evidence>
<name>A0A239B0P1_9FLAO</name>
<dbReference type="SUPFAM" id="SSF48452">
    <property type="entry name" value="TPR-like"/>
    <property type="match status" value="1"/>
</dbReference>
<reference evidence="5 6" key="1">
    <citation type="submission" date="2017-06" db="EMBL/GenBank/DDBJ databases">
        <authorList>
            <person name="Kim H.J."/>
            <person name="Triplett B.A."/>
        </authorList>
    </citation>
    <scope>NUCLEOTIDE SEQUENCE [LARGE SCALE GENOMIC DNA]</scope>
    <source>
        <strain evidence="5 6">DSM 25597</strain>
    </source>
</reference>
<feature type="repeat" description="TPR" evidence="3">
    <location>
        <begin position="78"/>
        <end position="111"/>
    </location>
</feature>
<gene>
    <name evidence="5" type="ORF">SAMN06265376_105249</name>
</gene>
<evidence type="ECO:0000256" key="4">
    <source>
        <dbReference type="SAM" id="MobiDB-lite"/>
    </source>
</evidence>
<dbReference type="AlphaFoldDB" id="A0A239B0P1"/>
<protein>
    <submittedName>
        <fullName evidence="5">Uncharacterized protein</fullName>
    </submittedName>
</protein>
<dbReference type="Proteomes" id="UP000198379">
    <property type="component" value="Unassembled WGS sequence"/>
</dbReference>
<sequence length="193" mass="22492">MFNFFRKKKTSKRETKKHNDLYTQAMAGMSEDKENTSDLKTLVEKAKKAKSLEEVVDLFSDAIQIEKEKSEPNTIFISDIYNKRGEIYLSQGVAVLSSSDFSQAIEYNPKNAEAHNNLGMWFTIEHFIQPDYKRALEHFEMAVKFSSNRPDILMNRAIMYIRNNQKEVGKKELEKLIQNGYTEAQQAIERFCQ</sequence>
<proteinExistence type="predicted"/>
<dbReference type="OrthoDB" id="9811837at2"/>
<feature type="region of interest" description="Disordered" evidence="4">
    <location>
        <begin position="1"/>
        <end position="37"/>
    </location>
</feature>
<keyword evidence="2 3" id="KW-0802">TPR repeat</keyword>
<evidence type="ECO:0000313" key="5">
    <source>
        <dbReference type="EMBL" id="SNS01171.1"/>
    </source>
</evidence>
<dbReference type="Gene3D" id="1.25.40.10">
    <property type="entry name" value="Tetratricopeptide repeat domain"/>
    <property type="match status" value="2"/>
</dbReference>
<dbReference type="PANTHER" id="PTHR44858">
    <property type="entry name" value="TETRATRICOPEPTIDE REPEAT PROTEIN 6"/>
    <property type="match status" value="1"/>
</dbReference>
<evidence type="ECO:0000256" key="3">
    <source>
        <dbReference type="PROSITE-ProRule" id="PRU00339"/>
    </source>
</evidence>